<feature type="compositionally biased region" description="Polar residues" evidence="1">
    <location>
        <begin position="45"/>
        <end position="54"/>
    </location>
</feature>
<evidence type="ECO:0008006" key="4">
    <source>
        <dbReference type="Google" id="ProtNLM"/>
    </source>
</evidence>
<organism evidence="2 3">
    <name type="scientific">Photobacterium swingsii</name>
    <dbReference type="NCBI Taxonomy" id="680026"/>
    <lineage>
        <taxon>Bacteria</taxon>
        <taxon>Pseudomonadati</taxon>
        <taxon>Pseudomonadota</taxon>
        <taxon>Gammaproteobacteria</taxon>
        <taxon>Vibrionales</taxon>
        <taxon>Vibrionaceae</taxon>
        <taxon>Photobacterium</taxon>
    </lineage>
</organism>
<reference evidence="2 3" key="1">
    <citation type="submission" date="2018-01" db="EMBL/GenBank/DDBJ databases">
        <title>Whole genome sequencing of Histamine producing bacteria.</title>
        <authorList>
            <person name="Butler K."/>
        </authorList>
    </citation>
    <scope>NUCLEOTIDE SEQUENCE [LARGE SCALE GENOMIC DNA]</scope>
    <source>
        <strain evidence="2 3">DSM 24669</strain>
    </source>
</reference>
<dbReference type="OrthoDB" id="5903961at2"/>
<accession>A0A0J8XZ53</accession>
<feature type="region of interest" description="Disordered" evidence="1">
    <location>
        <begin position="1"/>
        <end position="71"/>
    </location>
</feature>
<dbReference type="EMBL" id="PYLZ01000001">
    <property type="protein sequence ID" value="PSW26703.1"/>
    <property type="molecule type" value="Genomic_DNA"/>
</dbReference>
<dbReference type="Proteomes" id="UP000240481">
    <property type="component" value="Unassembled WGS sequence"/>
</dbReference>
<name>A0A0J8XZ53_9GAMM</name>
<protein>
    <recommendedName>
        <fullName evidence="4">Chromosome partitioning protein ParA</fullName>
    </recommendedName>
</protein>
<feature type="compositionally biased region" description="Basic and acidic residues" evidence="1">
    <location>
        <begin position="58"/>
        <end position="71"/>
    </location>
</feature>
<gene>
    <name evidence="2" type="ORF">C9I94_01605</name>
</gene>
<evidence type="ECO:0000313" key="3">
    <source>
        <dbReference type="Proteomes" id="UP000240481"/>
    </source>
</evidence>
<dbReference type="AlphaFoldDB" id="A0A0J8XZ53"/>
<evidence type="ECO:0000256" key="1">
    <source>
        <dbReference type="SAM" id="MobiDB-lite"/>
    </source>
</evidence>
<feature type="compositionally biased region" description="Polar residues" evidence="1">
    <location>
        <begin position="12"/>
        <end position="29"/>
    </location>
</feature>
<proteinExistence type="predicted"/>
<keyword evidence="3" id="KW-1185">Reference proteome</keyword>
<sequence>MVSIHRLPPSINPQQKPRVSKTPTSQPATEPTAVSKAVAKGVAPSVSSAEQSALIQEAHSHIQYDQPDGKHRDAVSSYLNVMHQNKRDELSAMIGVDIYA</sequence>
<comment type="caution">
    <text evidence="2">The sequence shown here is derived from an EMBL/GenBank/DDBJ whole genome shotgun (WGS) entry which is preliminary data.</text>
</comment>
<evidence type="ECO:0000313" key="2">
    <source>
        <dbReference type="EMBL" id="PSW26703.1"/>
    </source>
</evidence>
<dbReference type="RefSeq" id="WP_048898719.1">
    <property type="nucleotide sequence ID" value="NZ_AP024852.1"/>
</dbReference>